<feature type="chain" id="PRO_5012907895" description="VWFA domain-containing protein" evidence="6">
    <location>
        <begin position="26"/>
        <end position="1076"/>
    </location>
</feature>
<dbReference type="SMART" id="SM00327">
    <property type="entry name" value="VWA"/>
    <property type="match status" value="1"/>
</dbReference>
<dbReference type="SUPFAM" id="SSF103647">
    <property type="entry name" value="TSP type-3 repeat"/>
    <property type="match status" value="2"/>
</dbReference>
<comment type="subcellular location">
    <subcellularLocation>
        <location evidence="1">Secreted</location>
    </subcellularLocation>
</comment>
<dbReference type="InterPro" id="IPR018247">
    <property type="entry name" value="EF_Hand_1_Ca_BS"/>
</dbReference>
<dbReference type="Gene3D" id="3.40.50.410">
    <property type="entry name" value="von Willebrand factor, type A domain"/>
    <property type="match status" value="1"/>
</dbReference>
<feature type="region of interest" description="Disordered" evidence="5">
    <location>
        <begin position="135"/>
        <end position="247"/>
    </location>
</feature>
<dbReference type="PROSITE" id="PS50234">
    <property type="entry name" value="VWFA"/>
    <property type="match status" value="1"/>
</dbReference>
<dbReference type="GO" id="GO:0016788">
    <property type="term" value="F:hydrolase activity, acting on ester bonds"/>
    <property type="evidence" value="ECO:0007669"/>
    <property type="project" value="InterPro"/>
</dbReference>
<proteinExistence type="predicted"/>
<feature type="signal peptide" evidence="6">
    <location>
        <begin position="1"/>
        <end position="25"/>
    </location>
</feature>
<dbReference type="PROSITE" id="PS00018">
    <property type="entry name" value="EF_HAND_1"/>
    <property type="match status" value="1"/>
</dbReference>
<dbReference type="PANTHER" id="PTHR37467">
    <property type="entry name" value="EXPORTED CALCIUM-BINDING GLYCOPROTEIN-RELATED"/>
    <property type="match status" value="1"/>
</dbReference>
<dbReference type="CDD" id="cd00198">
    <property type="entry name" value="vWFA"/>
    <property type="match status" value="1"/>
</dbReference>
<sequence>MKNKTPFIILLTLLLVLQSLTPVLAENQKNKPEIKIDASTFVLPGEPFSVNTIYRNDTSYSGNKDLVIEYLVDEKVVERHQLDSLKPNEKVEINKEILLHDYLTSSLQARVIWTKPASDSRSLVAESNILELTTDPNIKLDSDQDGVADDKEEELGTDSKNADSDQDGLNDGHELIYTTTNPTVKDTDHNGVTDNIEDSDKDGLTNKEEIKAKTNPGKSDTDGDGLTDSEEINNHKTNPSKEDTDEDLLLDGSEIKLGFDPLKQDTDGNGVIDSEEITEQDLESEKFEHLSPLGGVVPSITFRTKGDINHRVGIQDASKHVFLKSIRAIIGKPVNVEILGDFESAVITLKIEPDILEKHKIENLRIGSFNEEESRFIELETDIDTANNTLTAIVSHFSPVFAYDKGIYDYDRVSDNTESTIEKGPSDIVFVIDSTGSMGSAISNVKNNINSFVNQLAEKKVDVRLGLVEFKDISADGLDSTKNFGWFTDVEEFKTKVSGIRASGGGDAPESAVDALEEARGLEYRQNVGKYIVLLTDVNYKASTRFAEVTSMHDEIQLLKEDEISVSVIGNSYYRSFYDELYSITDGIWASLYGNFASNLVPLIDKIEEDVGSYVWIRLATGNIVKLKKVPDKEDLETDSDGDTIPDSVELDKEWTGYDGVKYWTFSSNPSEQNTDGDGYSDFDDRYPKQPYAPSIVFVHGRISNTKAPFGAVSAINPGENDDEFSDIGDNPNTDTYYTNPENQLIKRGSSDMTKLMGYLVENLESDTYRLMNNNTDSYENKFFAYNYPNRGHLDVSGVMLDRFLNNLVTEGYLETPDKEGKVKPGVIFITHSAGGLVSRYYNEKVKNSSSKVQVESIMTLATPHWGGEFYVIGQDLNSPETFGLTGFDMDKDLYPEPYVLEQEISPQGDIRNIAVPTKSFTEKLNEDFLSNKGDTKYFALAGVSMAIASNPMSVWYPETREGQGTNYVALAQQCLNKHDNWLEWNSRPTLWNDTWVSFHSALGSNYNIESDFSDDKITLDFDRRYVVVDTKELAGHNAIYNNQVSGVLIMNWLKDRDVMPDYVSVNAPTLQNDCQ</sequence>
<dbReference type="InterPro" id="IPR056861">
    <property type="entry name" value="HMCN1-like_VWA"/>
</dbReference>
<name>A0A1Q2L4R1_9BACL</name>
<accession>A0A1Q2L4R1</accession>
<keyword evidence="3 6" id="KW-0732">Signal</keyword>
<feature type="compositionally biased region" description="Acidic residues" evidence="5">
    <location>
        <begin position="143"/>
        <end position="156"/>
    </location>
</feature>
<dbReference type="Gene3D" id="3.40.50.1820">
    <property type="entry name" value="alpha/beta hydrolase"/>
    <property type="match status" value="1"/>
</dbReference>
<dbReference type="SUPFAM" id="SSF53474">
    <property type="entry name" value="alpha/beta-Hydrolases"/>
    <property type="match status" value="1"/>
</dbReference>
<protein>
    <recommendedName>
        <fullName evidence="7">VWFA domain-containing protein</fullName>
    </recommendedName>
</protein>
<dbReference type="AlphaFoldDB" id="A0A1Q2L4R1"/>
<dbReference type="Pfam" id="PF25106">
    <property type="entry name" value="VWA_4"/>
    <property type="match status" value="1"/>
</dbReference>
<dbReference type="RefSeq" id="WP_077590764.1">
    <property type="nucleotide sequence ID" value="NZ_CP019640.1"/>
</dbReference>
<feature type="compositionally biased region" description="Basic and acidic residues" evidence="5">
    <location>
        <begin position="201"/>
        <end position="212"/>
    </location>
</feature>
<dbReference type="InterPro" id="IPR059100">
    <property type="entry name" value="TSP3_bac"/>
</dbReference>
<evidence type="ECO:0000256" key="5">
    <source>
        <dbReference type="SAM" id="MobiDB-lite"/>
    </source>
</evidence>
<feature type="domain" description="VWFA" evidence="7">
    <location>
        <begin position="427"/>
        <end position="607"/>
    </location>
</feature>
<dbReference type="Gene3D" id="4.10.1080.10">
    <property type="entry name" value="TSP type-3 repeat"/>
    <property type="match status" value="1"/>
</dbReference>
<dbReference type="SUPFAM" id="SSF53300">
    <property type="entry name" value="vWA-like"/>
    <property type="match status" value="1"/>
</dbReference>
<dbReference type="InterPro" id="IPR012908">
    <property type="entry name" value="PGAP1-ab_dom-like"/>
</dbReference>
<organism evidence="8 9">
    <name type="scientific">Planococcus lenghuensis</name>
    <dbReference type="NCBI Taxonomy" id="2213202"/>
    <lineage>
        <taxon>Bacteria</taxon>
        <taxon>Bacillati</taxon>
        <taxon>Bacillota</taxon>
        <taxon>Bacilli</taxon>
        <taxon>Bacillales</taxon>
        <taxon>Caryophanaceae</taxon>
        <taxon>Planococcus</taxon>
    </lineage>
</organism>
<gene>
    <name evidence="8" type="ORF">B0X71_18310</name>
</gene>
<dbReference type="Pfam" id="PF18884">
    <property type="entry name" value="TSP3_bac"/>
    <property type="match status" value="3"/>
</dbReference>
<evidence type="ECO:0000256" key="3">
    <source>
        <dbReference type="ARBA" id="ARBA00022729"/>
    </source>
</evidence>
<dbReference type="EMBL" id="CP019640">
    <property type="protein sequence ID" value="AQQ54862.1"/>
    <property type="molecule type" value="Genomic_DNA"/>
</dbReference>
<dbReference type="Proteomes" id="UP000188184">
    <property type="component" value="Chromosome"/>
</dbReference>
<dbReference type="InterPro" id="IPR028974">
    <property type="entry name" value="TSP_type-3_rpt"/>
</dbReference>
<feature type="compositionally biased region" description="Acidic residues" evidence="5">
    <location>
        <begin position="222"/>
        <end position="231"/>
    </location>
</feature>
<dbReference type="KEGG" id="pmar:B0X71_18310"/>
<dbReference type="InterPro" id="IPR053180">
    <property type="entry name" value="Ca-binding_acidic-repeat"/>
</dbReference>
<dbReference type="PANTHER" id="PTHR37467:SF1">
    <property type="entry name" value="EXPORTED CALCIUM-BINDING GLYCOPROTEIN"/>
    <property type="match status" value="1"/>
</dbReference>
<dbReference type="GO" id="GO:0005509">
    <property type="term" value="F:calcium ion binding"/>
    <property type="evidence" value="ECO:0007669"/>
    <property type="project" value="InterPro"/>
</dbReference>
<dbReference type="InterPro" id="IPR002035">
    <property type="entry name" value="VWF_A"/>
</dbReference>
<dbReference type="Pfam" id="PF07819">
    <property type="entry name" value="PGAP1"/>
    <property type="match status" value="1"/>
</dbReference>
<dbReference type="InterPro" id="IPR036465">
    <property type="entry name" value="vWFA_dom_sf"/>
</dbReference>
<evidence type="ECO:0000256" key="2">
    <source>
        <dbReference type="ARBA" id="ARBA00022525"/>
    </source>
</evidence>
<keyword evidence="2" id="KW-0964">Secreted</keyword>
<reference evidence="8 9" key="1">
    <citation type="submission" date="2017-02" db="EMBL/GenBank/DDBJ databases">
        <title>The complete genomic sequence of a novel cold adapted crude oil-degrading bacterium Planococcus qaidamina Y42.</title>
        <authorList>
            <person name="Yang R."/>
        </authorList>
    </citation>
    <scope>NUCLEOTIDE SEQUENCE [LARGE SCALE GENOMIC DNA]</scope>
    <source>
        <strain evidence="8 9">Y42</strain>
    </source>
</reference>
<dbReference type="OrthoDB" id="6372180at2"/>
<evidence type="ECO:0000256" key="1">
    <source>
        <dbReference type="ARBA" id="ARBA00004613"/>
    </source>
</evidence>
<evidence type="ECO:0000259" key="7">
    <source>
        <dbReference type="PROSITE" id="PS50234"/>
    </source>
</evidence>
<evidence type="ECO:0000256" key="6">
    <source>
        <dbReference type="SAM" id="SignalP"/>
    </source>
</evidence>
<dbReference type="InterPro" id="IPR029058">
    <property type="entry name" value="AB_hydrolase_fold"/>
</dbReference>
<evidence type="ECO:0000256" key="4">
    <source>
        <dbReference type="ARBA" id="ARBA00022837"/>
    </source>
</evidence>
<keyword evidence="4" id="KW-0106">Calcium</keyword>
<evidence type="ECO:0000313" key="9">
    <source>
        <dbReference type="Proteomes" id="UP000188184"/>
    </source>
</evidence>
<evidence type="ECO:0000313" key="8">
    <source>
        <dbReference type="EMBL" id="AQQ54862.1"/>
    </source>
</evidence>
<keyword evidence="9" id="KW-1185">Reference proteome</keyword>